<evidence type="ECO:0000313" key="1">
    <source>
        <dbReference type="EMBL" id="GGA21427.1"/>
    </source>
</evidence>
<reference evidence="2" key="1">
    <citation type="journal article" date="2019" name="Int. J. Syst. Evol. Microbiol.">
        <title>The Global Catalogue of Microorganisms (GCM) 10K type strain sequencing project: providing services to taxonomists for standard genome sequencing and annotation.</title>
        <authorList>
            <consortium name="The Broad Institute Genomics Platform"/>
            <consortium name="The Broad Institute Genome Sequencing Center for Infectious Disease"/>
            <person name="Wu L."/>
            <person name="Ma J."/>
        </authorList>
    </citation>
    <scope>NUCLEOTIDE SEQUENCE [LARGE SCALE GENOMIC DNA]</scope>
    <source>
        <strain evidence="2">CGMCC 1.15044</strain>
    </source>
</reference>
<sequence length="119" mass="13293">MSAQTNGPSVIYQLHPDTANSMQGIREQLHQCCGKYLNHNVSVQTMDGHVFEGNIMALDGGHLYLSVVPQSSAIDPYTGKRALFGFPRPPFYPYVHPFYNPGRFILPLVLYELLAISLL</sequence>
<accession>A0ABQ1FLW7</accession>
<proteinExistence type="predicted"/>
<evidence type="ECO:0008006" key="3">
    <source>
        <dbReference type="Google" id="ProtNLM"/>
    </source>
</evidence>
<name>A0ABQ1FLW7_9BACL</name>
<dbReference type="RefSeq" id="WP_094093513.1">
    <property type="nucleotide sequence ID" value="NZ_BMHF01000001.1"/>
</dbReference>
<evidence type="ECO:0000313" key="2">
    <source>
        <dbReference type="Proteomes" id="UP000609323"/>
    </source>
</evidence>
<gene>
    <name evidence="1" type="ORF">GCM10010917_02660</name>
</gene>
<keyword evidence="2" id="KW-1185">Reference proteome</keyword>
<organism evidence="1 2">
    <name type="scientific">Paenibacillus physcomitrellae</name>
    <dbReference type="NCBI Taxonomy" id="1619311"/>
    <lineage>
        <taxon>Bacteria</taxon>
        <taxon>Bacillati</taxon>
        <taxon>Bacillota</taxon>
        <taxon>Bacilli</taxon>
        <taxon>Bacillales</taxon>
        <taxon>Paenibacillaceae</taxon>
        <taxon>Paenibacillus</taxon>
    </lineage>
</organism>
<protein>
    <recommendedName>
        <fullName evidence="3">LSM domain-containing protein</fullName>
    </recommendedName>
</protein>
<dbReference type="EMBL" id="BMHF01000001">
    <property type="protein sequence ID" value="GGA21427.1"/>
    <property type="molecule type" value="Genomic_DNA"/>
</dbReference>
<dbReference type="Proteomes" id="UP000609323">
    <property type="component" value="Unassembled WGS sequence"/>
</dbReference>
<comment type="caution">
    <text evidence="1">The sequence shown here is derived from an EMBL/GenBank/DDBJ whole genome shotgun (WGS) entry which is preliminary data.</text>
</comment>